<feature type="non-terminal residue" evidence="1">
    <location>
        <position position="1"/>
    </location>
</feature>
<proteinExistence type="predicted"/>
<comment type="caution">
    <text evidence="1">The sequence shown here is derived from an EMBL/GenBank/DDBJ whole genome shotgun (WGS) entry which is preliminary data.</text>
</comment>
<name>A0A5J4PQ61_9ZZZZ</name>
<reference evidence="1" key="1">
    <citation type="submission" date="2019-03" db="EMBL/GenBank/DDBJ databases">
        <title>Single cell metagenomics reveals metabolic interactions within the superorganism composed of flagellate Streblomastix strix and complex community of Bacteroidetes bacteria on its surface.</title>
        <authorList>
            <person name="Treitli S.C."/>
            <person name="Kolisko M."/>
            <person name="Husnik F."/>
            <person name="Keeling P."/>
            <person name="Hampl V."/>
        </authorList>
    </citation>
    <scope>NUCLEOTIDE SEQUENCE</scope>
    <source>
        <strain evidence="1">STM</strain>
    </source>
</reference>
<protein>
    <submittedName>
        <fullName evidence="1">Uncharacterized protein</fullName>
    </submittedName>
</protein>
<sequence>QLAHQANKCELFYLEKEARNMLETMSEIINKLSDDWKNNKRKKL</sequence>
<evidence type="ECO:0000313" key="1">
    <source>
        <dbReference type="EMBL" id="KAA6311756.1"/>
    </source>
</evidence>
<dbReference type="EMBL" id="SNRY01006802">
    <property type="protein sequence ID" value="KAA6311756.1"/>
    <property type="molecule type" value="Genomic_DNA"/>
</dbReference>
<gene>
    <name evidence="1" type="ORF">EZS27_037185</name>
</gene>
<dbReference type="AlphaFoldDB" id="A0A5J4PQ61"/>
<accession>A0A5J4PQ61</accession>
<organism evidence="1">
    <name type="scientific">termite gut metagenome</name>
    <dbReference type="NCBI Taxonomy" id="433724"/>
    <lineage>
        <taxon>unclassified sequences</taxon>
        <taxon>metagenomes</taxon>
        <taxon>organismal metagenomes</taxon>
    </lineage>
</organism>